<keyword evidence="6 7" id="KW-0378">Hydrolase</keyword>
<evidence type="ECO:0000256" key="1">
    <source>
        <dbReference type="ARBA" id="ARBA00000677"/>
    </source>
</evidence>
<evidence type="ECO:0000256" key="8">
    <source>
        <dbReference type="RuleBase" id="RU362042"/>
    </source>
</evidence>
<evidence type="ECO:0000256" key="3">
    <source>
        <dbReference type="ARBA" id="ARBA00013208"/>
    </source>
</evidence>
<dbReference type="PROSITE" id="PS00761">
    <property type="entry name" value="SPASE_I_3"/>
    <property type="match status" value="1"/>
</dbReference>
<dbReference type="InterPro" id="IPR019758">
    <property type="entry name" value="Pept_S26A_signal_pept_1_CS"/>
</dbReference>
<feature type="transmembrane region" description="Helical" evidence="7">
    <location>
        <begin position="20"/>
        <end position="42"/>
    </location>
</feature>
<accession>A0ABV8U752</accession>
<dbReference type="SUPFAM" id="SSF51306">
    <property type="entry name" value="LexA/Signal peptidase"/>
    <property type="match status" value="1"/>
</dbReference>
<evidence type="ECO:0000256" key="7">
    <source>
        <dbReference type="RuleBase" id="RU003993"/>
    </source>
</evidence>
<dbReference type="PANTHER" id="PTHR43390">
    <property type="entry name" value="SIGNAL PEPTIDASE I"/>
    <property type="match status" value="1"/>
</dbReference>
<evidence type="ECO:0000313" key="11">
    <source>
        <dbReference type="Proteomes" id="UP001595776"/>
    </source>
</evidence>
<dbReference type="InterPro" id="IPR019757">
    <property type="entry name" value="Pept_S26A_signal_pept_1_Lys-AS"/>
</dbReference>
<dbReference type="PROSITE" id="PS00760">
    <property type="entry name" value="SPASE_I_2"/>
    <property type="match status" value="1"/>
</dbReference>
<evidence type="ECO:0000256" key="5">
    <source>
        <dbReference type="ARBA" id="ARBA00022670"/>
    </source>
</evidence>
<keyword evidence="5 7" id="KW-0645">Protease</keyword>
<dbReference type="InterPro" id="IPR019533">
    <property type="entry name" value="Peptidase_S26"/>
</dbReference>
<dbReference type="Proteomes" id="UP001595776">
    <property type="component" value="Unassembled WGS sequence"/>
</dbReference>
<dbReference type="PRINTS" id="PR00727">
    <property type="entry name" value="LEADERPTASE"/>
</dbReference>
<evidence type="ECO:0000259" key="9">
    <source>
        <dbReference type="Pfam" id="PF10502"/>
    </source>
</evidence>
<keyword evidence="11" id="KW-1185">Reference proteome</keyword>
<dbReference type="PROSITE" id="PS00501">
    <property type="entry name" value="SPASE_I_1"/>
    <property type="match status" value="1"/>
</dbReference>
<keyword evidence="7" id="KW-0472">Membrane</keyword>
<dbReference type="GO" id="GO:0009003">
    <property type="term" value="F:signal peptidase activity"/>
    <property type="evidence" value="ECO:0007669"/>
    <property type="project" value="UniProtKB-EC"/>
</dbReference>
<dbReference type="InterPro" id="IPR000223">
    <property type="entry name" value="Pept_S26A_signal_pept_1"/>
</dbReference>
<evidence type="ECO:0000256" key="4">
    <source>
        <dbReference type="ARBA" id="ARBA00019232"/>
    </source>
</evidence>
<evidence type="ECO:0000313" key="10">
    <source>
        <dbReference type="EMBL" id="MFC4346664.1"/>
    </source>
</evidence>
<comment type="similarity">
    <text evidence="2 8">Belongs to the peptidase S26 family.</text>
</comment>
<feature type="domain" description="Peptidase S26" evidence="9">
    <location>
        <begin position="21"/>
        <end position="227"/>
    </location>
</feature>
<dbReference type="InterPro" id="IPR019756">
    <property type="entry name" value="Pept_S26A_signal_pept_1_Ser-AS"/>
</dbReference>
<comment type="caution">
    <text evidence="10">The sequence shown here is derived from an EMBL/GenBank/DDBJ whole genome shotgun (WGS) entry which is preliminary data.</text>
</comment>
<dbReference type="Pfam" id="PF10502">
    <property type="entry name" value="Peptidase_S26"/>
    <property type="match status" value="1"/>
</dbReference>
<dbReference type="RefSeq" id="WP_068148208.1">
    <property type="nucleotide sequence ID" value="NZ_JBHSCR010000001.1"/>
</dbReference>
<dbReference type="EC" id="3.4.21.89" evidence="3 7"/>
<sequence length="256" mass="29239">MNDKAKTASEQPEKHEALVLLKDLVVIIIFFLIFTTFGWSSFHIPSGSMEPTLEVGDRIFVSKLSYGYNRYSVPLDPDFVPEGRLFDDMPERGDVVVFTLPYKGSNDFIKRVIGLPGDTVQVTRGRLFINGEIVPRTYIRDVNYTDYQGADRRAKEYMEELPNGVKHRIYERHDAGPDIIDNTKLFVVPEGHYFMMGDNRDGSADSRYLHDMGFVAHKYLVGRAQITTFSLYDCDQGKDIFCPIGIPLGRFFNVID</sequence>
<dbReference type="CDD" id="cd06530">
    <property type="entry name" value="S26_SPase_I"/>
    <property type="match status" value="1"/>
</dbReference>
<reference evidence="11" key="1">
    <citation type="journal article" date="2019" name="Int. J. Syst. Evol. Microbiol.">
        <title>The Global Catalogue of Microorganisms (GCM) 10K type strain sequencing project: providing services to taxonomists for standard genome sequencing and annotation.</title>
        <authorList>
            <consortium name="The Broad Institute Genomics Platform"/>
            <consortium name="The Broad Institute Genome Sequencing Center for Infectious Disease"/>
            <person name="Wu L."/>
            <person name="Ma J."/>
        </authorList>
    </citation>
    <scope>NUCLEOTIDE SEQUENCE [LARGE SCALE GENOMIC DNA]</scope>
    <source>
        <strain evidence="11">CGMCC 1.15304</strain>
    </source>
</reference>
<protein>
    <recommendedName>
        <fullName evidence="4 7">Signal peptidase I</fullName>
        <ecNumber evidence="3 7">3.4.21.89</ecNumber>
    </recommendedName>
</protein>
<dbReference type="NCBIfam" id="TIGR02227">
    <property type="entry name" value="sigpep_I_bact"/>
    <property type="match status" value="1"/>
</dbReference>
<comment type="subcellular location">
    <subcellularLocation>
        <location evidence="8">Membrane</location>
        <topology evidence="8">Single-pass type II membrane protein</topology>
    </subcellularLocation>
</comment>
<organism evidence="10 11">
    <name type="scientific">Kordiimonas lipolytica</name>
    <dbReference type="NCBI Taxonomy" id="1662421"/>
    <lineage>
        <taxon>Bacteria</taxon>
        <taxon>Pseudomonadati</taxon>
        <taxon>Pseudomonadota</taxon>
        <taxon>Alphaproteobacteria</taxon>
        <taxon>Kordiimonadales</taxon>
        <taxon>Kordiimonadaceae</taxon>
        <taxon>Kordiimonas</taxon>
    </lineage>
</organism>
<keyword evidence="7" id="KW-1133">Transmembrane helix</keyword>
<keyword evidence="7" id="KW-0812">Transmembrane</keyword>
<name>A0ABV8U752_9PROT</name>
<dbReference type="PANTHER" id="PTHR43390:SF1">
    <property type="entry name" value="CHLOROPLAST PROCESSING PEPTIDASE"/>
    <property type="match status" value="1"/>
</dbReference>
<comment type="catalytic activity">
    <reaction evidence="1 7">
        <text>Cleavage of hydrophobic, N-terminal signal or leader sequences from secreted and periplasmic proteins.</text>
        <dbReference type="EC" id="3.4.21.89"/>
    </reaction>
</comment>
<dbReference type="Gene3D" id="2.10.109.10">
    <property type="entry name" value="Umud Fragment, subunit A"/>
    <property type="match status" value="1"/>
</dbReference>
<gene>
    <name evidence="10" type="primary">lepB</name>
    <name evidence="10" type="ORF">ACFO5Q_02240</name>
</gene>
<evidence type="ECO:0000256" key="6">
    <source>
        <dbReference type="ARBA" id="ARBA00022801"/>
    </source>
</evidence>
<dbReference type="InterPro" id="IPR036286">
    <property type="entry name" value="LexA/Signal_pep-like_sf"/>
</dbReference>
<dbReference type="EMBL" id="JBHSCR010000001">
    <property type="protein sequence ID" value="MFC4346664.1"/>
    <property type="molecule type" value="Genomic_DNA"/>
</dbReference>
<evidence type="ECO:0000256" key="2">
    <source>
        <dbReference type="ARBA" id="ARBA00009370"/>
    </source>
</evidence>
<proteinExistence type="inferred from homology"/>